<proteinExistence type="predicted"/>
<evidence type="ECO:0000256" key="2">
    <source>
        <dbReference type="SAM" id="Phobius"/>
    </source>
</evidence>
<name>A0AA39HME7_9BILA</name>
<dbReference type="EMBL" id="JAUCMV010000004">
    <property type="protein sequence ID" value="KAK0407409.1"/>
    <property type="molecule type" value="Genomic_DNA"/>
</dbReference>
<accession>A0AA39HME7</accession>
<reference evidence="3" key="1">
    <citation type="submission" date="2023-06" db="EMBL/GenBank/DDBJ databases">
        <title>Genomic analysis of the entomopathogenic nematode Steinernema hermaphroditum.</title>
        <authorList>
            <person name="Schwarz E.M."/>
            <person name="Heppert J.K."/>
            <person name="Baniya A."/>
            <person name="Schwartz H.T."/>
            <person name="Tan C.-H."/>
            <person name="Antoshechkin I."/>
            <person name="Sternberg P.W."/>
            <person name="Goodrich-Blair H."/>
            <person name="Dillman A.R."/>
        </authorList>
    </citation>
    <scope>NUCLEOTIDE SEQUENCE</scope>
    <source>
        <strain evidence="3">PS9179</strain>
        <tissue evidence="3">Whole animal</tissue>
    </source>
</reference>
<keyword evidence="2" id="KW-0472">Membrane</keyword>
<feature type="transmembrane region" description="Helical" evidence="2">
    <location>
        <begin position="149"/>
        <end position="167"/>
    </location>
</feature>
<keyword evidence="4" id="KW-1185">Reference proteome</keyword>
<evidence type="ECO:0000313" key="4">
    <source>
        <dbReference type="Proteomes" id="UP001175271"/>
    </source>
</evidence>
<sequence length="168" mass="18746">MYRSENTNCGTMKIGILRTVLKHTREINDYALKTVTIFTHYAEILKKKLMCHWGSECFYEDQQLVKGCLGQRHLSYDLHASVDDRRSINAPSTFVQHFRHLRHLRIHHHSATTTSPSTGTGSSTGSTVSGKAESEATTLSTTTTTKGSARVFSLPAVLLAFAVAFFLR</sequence>
<dbReference type="Proteomes" id="UP001175271">
    <property type="component" value="Unassembled WGS sequence"/>
</dbReference>
<evidence type="ECO:0000256" key="1">
    <source>
        <dbReference type="SAM" id="MobiDB-lite"/>
    </source>
</evidence>
<dbReference type="AlphaFoldDB" id="A0AA39HME7"/>
<keyword evidence="2" id="KW-0812">Transmembrane</keyword>
<comment type="caution">
    <text evidence="3">The sequence shown here is derived from an EMBL/GenBank/DDBJ whole genome shotgun (WGS) entry which is preliminary data.</text>
</comment>
<feature type="region of interest" description="Disordered" evidence="1">
    <location>
        <begin position="109"/>
        <end position="141"/>
    </location>
</feature>
<organism evidence="3 4">
    <name type="scientific">Steinernema hermaphroditum</name>
    <dbReference type="NCBI Taxonomy" id="289476"/>
    <lineage>
        <taxon>Eukaryota</taxon>
        <taxon>Metazoa</taxon>
        <taxon>Ecdysozoa</taxon>
        <taxon>Nematoda</taxon>
        <taxon>Chromadorea</taxon>
        <taxon>Rhabditida</taxon>
        <taxon>Tylenchina</taxon>
        <taxon>Panagrolaimomorpha</taxon>
        <taxon>Strongyloidoidea</taxon>
        <taxon>Steinernematidae</taxon>
        <taxon>Steinernema</taxon>
    </lineage>
</organism>
<keyword evidence="2" id="KW-1133">Transmembrane helix</keyword>
<gene>
    <name evidence="3" type="ORF">QR680_019182</name>
</gene>
<protein>
    <submittedName>
        <fullName evidence="3">Uncharacterized protein</fullName>
    </submittedName>
</protein>
<feature type="compositionally biased region" description="Low complexity" evidence="1">
    <location>
        <begin position="111"/>
        <end position="141"/>
    </location>
</feature>
<evidence type="ECO:0000313" key="3">
    <source>
        <dbReference type="EMBL" id="KAK0407409.1"/>
    </source>
</evidence>